<dbReference type="OrthoDB" id="5293744at2"/>
<dbReference type="NCBIfam" id="NF005603">
    <property type="entry name" value="PRK07340.1"/>
    <property type="match status" value="1"/>
</dbReference>
<dbReference type="InterPro" id="IPR003462">
    <property type="entry name" value="ODC_Mu_crystall"/>
</dbReference>
<dbReference type="EMBL" id="JACCEW010000003">
    <property type="protein sequence ID" value="NYT37663.1"/>
    <property type="molecule type" value="Genomic_DNA"/>
</dbReference>
<dbReference type="GO" id="GO:0005737">
    <property type="term" value="C:cytoplasm"/>
    <property type="evidence" value="ECO:0007669"/>
    <property type="project" value="TreeGrafter"/>
</dbReference>
<dbReference type="PIRSF" id="PIRSF001439">
    <property type="entry name" value="CryM"/>
    <property type="match status" value="1"/>
</dbReference>
<protein>
    <submittedName>
        <fullName evidence="1">Delta(1)-pyrroline-2-carboxylate reductase family protein</fullName>
    </submittedName>
</protein>
<dbReference type="RefSeq" id="WP_129969217.1">
    <property type="nucleotide sequence ID" value="NZ_JACCEW010000003.1"/>
</dbReference>
<comment type="caution">
    <text evidence="1">The sequence shown here is derived from an EMBL/GenBank/DDBJ whole genome shotgun (WGS) entry which is preliminary data.</text>
</comment>
<name>A0A853FC62_9BURK</name>
<dbReference type="GO" id="GO:0042562">
    <property type="term" value="F:hormone binding"/>
    <property type="evidence" value="ECO:0007669"/>
    <property type="project" value="TreeGrafter"/>
</dbReference>
<dbReference type="NCBIfam" id="NF045512">
    <property type="entry name" value="PyrPipCarbRedLhpI"/>
    <property type="match status" value="1"/>
</dbReference>
<dbReference type="Proteomes" id="UP000580517">
    <property type="component" value="Unassembled WGS sequence"/>
</dbReference>
<dbReference type="Pfam" id="PF02423">
    <property type="entry name" value="OCD_Mu_crystall"/>
    <property type="match status" value="1"/>
</dbReference>
<dbReference type="Gene3D" id="3.30.1780.10">
    <property type="entry name" value="ornithine cyclodeaminase, domain 1"/>
    <property type="match status" value="1"/>
</dbReference>
<dbReference type="PANTHER" id="PTHR13812:SF19">
    <property type="entry name" value="KETIMINE REDUCTASE MU-CRYSTALLIN"/>
    <property type="match status" value="1"/>
</dbReference>
<dbReference type="AlphaFoldDB" id="A0A853FC62"/>
<sequence length="303" mass="31568">MTAKAIKTFNAAQTADLLDFPGMVEMLAQAAADYAHGEITAPERQVVAYPQGGVMLSMPATAPDIGIHKLVNVVASNRERGLPTIHGVVTAYDGATGQERFVLDGPTVTARRTAAVSMLGLRTLGPSAPRHAAVIGTGTQALGHVQALAALYPGLCVTLIGRSIEKAQAFARDHEDLGLPLRADASVPDDADVVITATTSPEPVYALPPRPDRLVIGVGAYRADLAEIAPATLEGSQLYVDDLAGAKHEAGDYIQAGVDWRAVRALIHALENGAGTAGARVFKTVGCAAWDLAAARCALRKIK</sequence>
<dbReference type="Gene3D" id="3.40.50.720">
    <property type="entry name" value="NAD(P)-binding Rossmann-like Domain"/>
    <property type="match status" value="1"/>
</dbReference>
<evidence type="ECO:0000313" key="1">
    <source>
        <dbReference type="EMBL" id="NYT37663.1"/>
    </source>
</evidence>
<reference evidence="1 2" key="1">
    <citation type="submission" date="2020-07" db="EMBL/GenBank/DDBJ databases">
        <title>Taxonomic revisions and descriptions of new bacterial species based on genomic comparisons in the high-G+C-content subgroup of the family Alcaligenaceae.</title>
        <authorList>
            <person name="Szabo A."/>
            <person name="Felfoldi T."/>
        </authorList>
    </citation>
    <scope>NUCLEOTIDE SEQUENCE [LARGE SCALE GENOMIC DNA]</scope>
    <source>
        <strain evidence="1 2">DSM 25264</strain>
    </source>
</reference>
<proteinExistence type="predicted"/>
<dbReference type="InterPro" id="IPR053444">
    <property type="entry name" value="Pyr2C_reductase-like"/>
</dbReference>
<gene>
    <name evidence="1" type="ORF">H0A68_12325</name>
</gene>
<dbReference type="InterPro" id="IPR036291">
    <property type="entry name" value="NAD(P)-bd_dom_sf"/>
</dbReference>
<dbReference type="InterPro" id="IPR023401">
    <property type="entry name" value="ODC_N"/>
</dbReference>
<dbReference type="SUPFAM" id="SSF51735">
    <property type="entry name" value="NAD(P)-binding Rossmann-fold domains"/>
    <property type="match status" value="1"/>
</dbReference>
<accession>A0A853FC62</accession>
<organism evidence="1 2">
    <name type="scientific">Allopusillimonas soli</name>
    <dbReference type="NCBI Taxonomy" id="659016"/>
    <lineage>
        <taxon>Bacteria</taxon>
        <taxon>Pseudomonadati</taxon>
        <taxon>Pseudomonadota</taxon>
        <taxon>Betaproteobacteria</taxon>
        <taxon>Burkholderiales</taxon>
        <taxon>Alcaligenaceae</taxon>
        <taxon>Allopusillimonas</taxon>
    </lineage>
</organism>
<dbReference type="PANTHER" id="PTHR13812">
    <property type="entry name" value="KETIMINE REDUCTASE MU-CRYSTALLIN"/>
    <property type="match status" value="1"/>
</dbReference>
<keyword evidence="2" id="KW-1185">Reference proteome</keyword>
<evidence type="ECO:0000313" key="2">
    <source>
        <dbReference type="Proteomes" id="UP000580517"/>
    </source>
</evidence>